<comment type="caution">
    <text evidence="1">The sequence shown here is derived from an EMBL/GenBank/DDBJ whole genome shotgun (WGS) entry which is preliminary data.</text>
</comment>
<gene>
    <name evidence="1" type="ORF">EVAR_14111_1</name>
</gene>
<reference evidence="1 2" key="1">
    <citation type="journal article" date="2019" name="Commun. Biol.">
        <title>The bagworm genome reveals a unique fibroin gene that provides high tensile strength.</title>
        <authorList>
            <person name="Kono N."/>
            <person name="Nakamura H."/>
            <person name="Ohtoshi R."/>
            <person name="Tomita M."/>
            <person name="Numata K."/>
            <person name="Arakawa K."/>
        </authorList>
    </citation>
    <scope>NUCLEOTIDE SEQUENCE [LARGE SCALE GENOMIC DNA]</scope>
</reference>
<proteinExistence type="predicted"/>
<dbReference type="AlphaFoldDB" id="A0A4C1UNY5"/>
<evidence type="ECO:0000313" key="2">
    <source>
        <dbReference type="Proteomes" id="UP000299102"/>
    </source>
</evidence>
<evidence type="ECO:0000313" key="1">
    <source>
        <dbReference type="EMBL" id="GBP27920.1"/>
    </source>
</evidence>
<keyword evidence="2" id="KW-1185">Reference proteome</keyword>
<sequence>MCLLQLANLTKWTKCAKFAHFVKLSRRLRVHTAQAAHGGREALSICHPDRFRQRQQVVTRRSRAPGEPGATIKTVPSFANIIYSTLSSRPRGQRMNSIISCVDRAADLDPGLRSLLNLSFALNIHMPSSHSRYELERPLYIYTVLQPALRHKNLQLVYVDVQVGAGFRTTADDGAATAVTGGPSSDWLLRTTLNK</sequence>
<accession>A0A4C1UNY5</accession>
<organism evidence="1 2">
    <name type="scientific">Eumeta variegata</name>
    <name type="common">Bagworm moth</name>
    <name type="synonym">Eumeta japonica</name>
    <dbReference type="NCBI Taxonomy" id="151549"/>
    <lineage>
        <taxon>Eukaryota</taxon>
        <taxon>Metazoa</taxon>
        <taxon>Ecdysozoa</taxon>
        <taxon>Arthropoda</taxon>
        <taxon>Hexapoda</taxon>
        <taxon>Insecta</taxon>
        <taxon>Pterygota</taxon>
        <taxon>Neoptera</taxon>
        <taxon>Endopterygota</taxon>
        <taxon>Lepidoptera</taxon>
        <taxon>Glossata</taxon>
        <taxon>Ditrysia</taxon>
        <taxon>Tineoidea</taxon>
        <taxon>Psychidae</taxon>
        <taxon>Oiketicinae</taxon>
        <taxon>Eumeta</taxon>
    </lineage>
</organism>
<dbReference type="Proteomes" id="UP000299102">
    <property type="component" value="Unassembled WGS sequence"/>
</dbReference>
<dbReference type="EMBL" id="BGZK01000200">
    <property type="protein sequence ID" value="GBP27920.1"/>
    <property type="molecule type" value="Genomic_DNA"/>
</dbReference>
<protein>
    <submittedName>
        <fullName evidence="1">Uncharacterized protein</fullName>
    </submittedName>
</protein>
<name>A0A4C1UNY5_EUMVA</name>